<dbReference type="InterPro" id="IPR000014">
    <property type="entry name" value="PAS"/>
</dbReference>
<dbReference type="GO" id="GO:0005524">
    <property type="term" value="F:ATP binding"/>
    <property type="evidence" value="ECO:0007669"/>
    <property type="project" value="UniProtKB-KW"/>
</dbReference>
<evidence type="ECO:0000259" key="14">
    <source>
        <dbReference type="PROSITE" id="PS50112"/>
    </source>
</evidence>
<feature type="domain" description="Histidine kinase" evidence="13">
    <location>
        <begin position="331"/>
        <end position="550"/>
    </location>
</feature>
<dbReference type="GO" id="GO:0006355">
    <property type="term" value="P:regulation of DNA-templated transcription"/>
    <property type="evidence" value="ECO:0007669"/>
    <property type="project" value="InterPro"/>
</dbReference>
<keyword evidence="8" id="KW-0902">Two-component regulatory system</keyword>
<evidence type="ECO:0000256" key="4">
    <source>
        <dbReference type="ARBA" id="ARBA00022679"/>
    </source>
</evidence>
<dbReference type="Proteomes" id="UP000001660">
    <property type="component" value="Chromosome"/>
</dbReference>
<dbReference type="InterPro" id="IPR036890">
    <property type="entry name" value="HATPase_C_sf"/>
</dbReference>
<dbReference type="PROSITE" id="PS50109">
    <property type="entry name" value="HIS_KIN"/>
    <property type="match status" value="1"/>
</dbReference>
<evidence type="ECO:0000256" key="6">
    <source>
        <dbReference type="ARBA" id="ARBA00022777"/>
    </source>
</evidence>
<dbReference type="SUPFAM" id="SSF47384">
    <property type="entry name" value="Homodimeric domain of signal transducing histidine kinase"/>
    <property type="match status" value="1"/>
</dbReference>
<keyword evidence="12" id="KW-0812">Transmembrane</keyword>
<feature type="transmembrane region" description="Helical" evidence="12">
    <location>
        <begin position="116"/>
        <end position="142"/>
    </location>
</feature>
<accession>D8PBG5</accession>
<keyword evidence="12" id="KW-1133">Transmembrane helix</keyword>
<gene>
    <name evidence="15" type="ORF">NIDE0807</name>
</gene>
<dbReference type="Pfam" id="PF02518">
    <property type="entry name" value="HATPase_c"/>
    <property type="match status" value="1"/>
</dbReference>
<dbReference type="PROSITE" id="PS50112">
    <property type="entry name" value="PAS"/>
    <property type="match status" value="1"/>
</dbReference>
<keyword evidence="6 15" id="KW-0418">Kinase</keyword>
<evidence type="ECO:0000256" key="8">
    <source>
        <dbReference type="ARBA" id="ARBA00023012"/>
    </source>
</evidence>
<dbReference type="Gene3D" id="3.30.565.10">
    <property type="entry name" value="Histidine kinase-like ATPase, C-terminal domain"/>
    <property type="match status" value="1"/>
</dbReference>
<dbReference type="HOGENOM" id="CLU_027948_0_0_0"/>
<dbReference type="STRING" id="330214.NIDE0807"/>
<keyword evidence="12" id="KW-0472">Membrane</keyword>
<dbReference type="AlphaFoldDB" id="D8PBG5"/>
<feature type="compositionally biased region" description="Polar residues" evidence="11">
    <location>
        <begin position="569"/>
        <end position="578"/>
    </location>
</feature>
<evidence type="ECO:0000259" key="13">
    <source>
        <dbReference type="PROSITE" id="PS50109"/>
    </source>
</evidence>
<dbReference type="KEGG" id="nde:NIDE0807"/>
<evidence type="ECO:0000256" key="12">
    <source>
        <dbReference type="SAM" id="Phobius"/>
    </source>
</evidence>
<evidence type="ECO:0000256" key="3">
    <source>
        <dbReference type="ARBA" id="ARBA00022553"/>
    </source>
</evidence>
<feature type="transmembrane region" description="Helical" evidence="12">
    <location>
        <begin position="39"/>
        <end position="64"/>
    </location>
</feature>
<dbReference type="InterPro" id="IPR035965">
    <property type="entry name" value="PAS-like_dom_sf"/>
</dbReference>
<evidence type="ECO:0000256" key="5">
    <source>
        <dbReference type="ARBA" id="ARBA00022741"/>
    </source>
</evidence>
<protein>
    <recommendedName>
        <fullName evidence="10">Sensory/regulatory protein RpfC</fullName>
        <ecNumber evidence="2">2.7.13.3</ecNumber>
    </recommendedName>
</protein>
<comment type="subunit">
    <text evidence="9">At low DSF concentrations, interacts with RpfF.</text>
</comment>
<keyword evidence="3" id="KW-0597">Phosphoprotein</keyword>
<dbReference type="SUPFAM" id="SSF55785">
    <property type="entry name" value="PYP-like sensor domain (PAS domain)"/>
    <property type="match status" value="1"/>
</dbReference>
<dbReference type="PANTHER" id="PTHR45339">
    <property type="entry name" value="HYBRID SIGNAL TRANSDUCTION HISTIDINE KINASE J"/>
    <property type="match status" value="1"/>
</dbReference>
<dbReference type="Gene3D" id="1.10.287.130">
    <property type="match status" value="1"/>
</dbReference>
<dbReference type="Gene3D" id="3.30.450.20">
    <property type="entry name" value="PAS domain"/>
    <property type="match status" value="1"/>
</dbReference>
<feature type="domain" description="PAS" evidence="14">
    <location>
        <begin position="186"/>
        <end position="231"/>
    </location>
</feature>
<evidence type="ECO:0000256" key="10">
    <source>
        <dbReference type="ARBA" id="ARBA00068150"/>
    </source>
</evidence>
<feature type="region of interest" description="Disordered" evidence="11">
    <location>
        <begin position="551"/>
        <end position="578"/>
    </location>
</feature>
<dbReference type="NCBIfam" id="TIGR00229">
    <property type="entry name" value="sensory_box"/>
    <property type="match status" value="1"/>
</dbReference>
<keyword evidence="16" id="KW-1185">Reference proteome</keyword>
<dbReference type="CDD" id="cd00082">
    <property type="entry name" value="HisKA"/>
    <property type="match status" value="1"/>
</dbReference>
<dbReference type="SMART" id="SM00388">
    <property type="entry name" value="HisKA"/>
    <property type="match status" value="1"/>
</dbReference>
<reference evidence="15 16" key="1">
    <citation type="journal article" date="2010" name="Proc. Natl. Acad. Sci. U.S.A.">
        <title>A Nitrospira metagenome illuminates the physiology and evolution of globally important nitrite-oxidizing bacteria.</title>
        <authorList>
            <person name="Lucker S."/>
            <person name="Wagner M."/>
            <person name="Maixner F."/>
            <person name="Pelletier E."/>
            <person name="Koch H."/>
            <person name="Vacherie B."/>
            <person name="Rattei T."/>
            <person name="Sinninghe Damste J."/>
            <person name="Spieck E."/>
            <person name="Le Paslier D."/>
            <person name="Daims H."/>
        </authorList>
    </citation>
    <scope>NUCLEOTIDE SEQUENCE [LARGE SCALE GENOMIC DNA]</scope>
</reference>
<dbReference type="InterPro" id="IPR003661">
    <property type="entry name" value="HisK_dim/P_dom"/>
</dbReference>
<keyword evidence="5" id="KW-0547">Nucleotide-binding</keyword>
<sequence>MDLLAGLPKGEALAEPAWNARHRGILSILWLHVPGVPMFGIYMGASPALYLGGGGLLAFIAVTARLSVVRRRLQSAIATCGLMTASALLVHLAGGQTELHFHFFVMMSVIVLYQDWLPFLVGLQFIILDHGVVGTLMPDMVYGHTDGQTHPWTWALIHGGFILAQCAALLYFWRVNELAQDEVRESEARTRMIIETALDAVITTDATGTINGWNTQAELMFDVPRTEAIGKPLTTYVSAACPASGSTPITPYAGLVPGAILNRRSEMLGLTYQGTSFPVEIAMSCLAAGGTQQFTIFVQDISERKQQEERLCRAKEAAEAASLAKSQFLANMSHEIRTPMNGVLGMTELLLTTPLNDTQRRYAHTVHNSGTNLLHIINDILDFSKIEAGRLVLEYIPFGLRQLLTETIGLYHEQARKKGLALSVTMTPDIPDMAHGDPHRLRQILTNLVGNALKFTETGTVAVFVRPDEGRPGRVRIEVTDTGIGIPLQAQEKIFDSFSQADGSMTRKYGGTGLGLAIVKQLVGMMGGQLGLTSTPGQGTTFWFTISVDRSASPETESQPHRSDETPLTMATRQQPDI</sequence>
<dbReference type="SMART" id="SM00091">
    <property type="entry name" value="PAS"/>
    <property type="match status" value="1"/>
</dbReference>
<evidence type="ECO:0000256" key="9">
    <source>
        <dbReference type="ARBA" id="ARBA00064003"/>
    </source>
</evidence>
<dbReference type="GO" id="GO:0000155">
    <property type="term" value="F:phosphorelay sensor kinase activity"/>
    <property type="evidence" value="ECO:0007669"/>
    <property type="project" value="InterPro"/>
</dbReference>
<dbReference type="FunFam" id="1.10.287.130:FF:000002">
    <property type="entry name" value="Two-component osmosensing histidine kinase"/>
    <property type="match status" value="1"/>
</dbReference>
<dbReference type="CDD" id="cd00130">
    <property type="entry name" value="PAS"/>
    <property type="match status" value="1"/>
</dbReference>
<evidence type="ECO:0000313" key="15">
    <source>
        <dbReference type="EMBL" id="CBK40574.1"/>
    </source>
</evidence>
<keyword evidence="4 15" id="KW-0808">Transferase</keyword>
<evidence type="ECO:0000256" key="11">
    <source>
        <dbReference type="SAM" id="MobiDB-lite"/>
    </source>
</evidence>
<evidence type="ECO:0000256" key="2">
    <source>
        <dbReference type="ARBA" id="ARBA00012438"/>
    </source>
</evidence>
<organism evidence="15 16">
    <name type="scientific">Nitrospira defluvii</name>
    <dbReference type="NCBI Taxonomy" id="330214"/>
    <lineage>
        <taxon>Bacteria</taxon>
        <taxon>Pseudomonadati</taxon>
        <taxon>Nitrospirota</taxon>
        <taxon>Nitrospiria</taxon>
        <taxon>Nitrospirales</taxon>
        <taxon>Nitrospiraceae</taxon>
        <taxon>Nitrospira</taxon>
    </lineage>
</organism>
<dbReference type="eggNOG" id="COG5002">
    <property type="taxonomic scope" value="Bacteria"/>
</dbReference>
<dbReference type="InterPro" id="IPR003594">
    <property type="entry name" value="HATPase_dom"/>
</dbReference>
<dbReference type="CDD" id="cd16922">
    <property type="entry name" value="HATPase_EvgS-ArcB-TorS-like"/>
    <property type="match status" value="1"/>
</dbReference>
<proteinExistence type="predicted"/>
<feature type="transmembrane region" description="Helical" evidence="12">
    <location>
        <begin position="154"/>
        <end position="173"/>
    </location>
</feature>
<name>D8PBG5_9BACT</name>
<keyword evidence="7" id="KW-0067">ATP-binding</keyword>
<evidence type="ECO:0000313" key="16">
    <source>
        <dbReference type="Proteomes" id="UP000001660"/>
    </source>
</evidence>
<feature type="transmembrane region" description="Helical" evidence="12">
    <location>
        <begin position="76"/>
        <end position="96"/>
    </location>
</feature>
<dbReference type="SMART" id="SM00387">
    <property type="entry name" value="HATPase_c"/>
    <property type="match status" value="1"/>
</dbReference>
<evidence type="ECO:0000256" key="7">
    <source>
        <dbReference type="ARBA" id="ARBA00022840"/>
    </source>
</evidence>
<dbReference type="EMBL" id="FP929003">
    <property type="protein sequence ID" value="CBK40574.1"/>
    <property type="molecule type" value="Genomic_DNA"/>
</dbReference>
<dbReference type="InterPro" id="IPR005467">
    <property type="entry name" value="His_kinase_dom"/>
</dbReference>
<dbReference type="EC" id="2.7.13.3" evidence="2"/>
<dbReference type="Pfam" id="PF00512">
    <property type="entry name" value="HisKA"/>
    <property type="match status" value="1"/>
</dbReference>
<dbReference type="InterPro" id="IPR036097">
    <property type="entry name" value="HisK_dim/P_sf"/>
</dbReference>
<dbReference type="InterPro" id="IPR013767">
    <property type="entry name" value="PAS_fold"/>
</dbReference>
<dbReference type="InterPro" id="IPR004358">
    <property type="entry name" value="Sig_transdc_His_kin-like_C"/>
</dbReference>
<comment type="catalytic activity">
    <reaction evidence="1">
        <text>ATP + protein L-histidine = ADP + protein N-phospho-L-histidine.</text>
        <dbReference type="EC" id="2.7.13.3"/>
    </reaction>
</comment>
<dbReference type="PRINTS" id="PR00344">
    <property type="entry name" value="BCTRLSENSOR"/>
</dbReference>
<dbReference type="PANTHER" id="PTHR45339:SF1">
    <property type="entry name" value="HYBRID SIGNAL TRANSDUCTION HISTIDINE KINASE J"/>
    <property type="match status" value="1"/>
</dbReference>
<dbReference type="FunFam" id="3.30.565.10:FF:000010">
    <property type="entry name" value="Sensor histidine kinase RcsC"/>
    <property type="match status" value="1"/>
</dbReference>
<evidence type="ECO:0000256" key="1">
    <source>
        <dbReference type="ARBA" id="ARBA00000085"/>
    </source>
</evidence>
<dbReference type="Pfam" id="PF00989">
    <property type="entry name" value="PAS"/>
    <property type="match status" value="1"/>
</dbReference>
<dbReference type="SUPFAM" id="SSF55874">
    <property type="entry name" value="ATPase domain of HSP90 chaperone/DNA topoisomerase II/histidine kinase"/>
    <property type="match status" value="1"/>
</dbReference>